<sequence length="110" mass="12754">MGFYFSLPIIFLRFWFWEAPASIISFFASLNSAFLQLFSLPLMVKTYFKPWKNEYRQGLVAFSIGMGMFIKTFVILVDLLLFITLFLTEIALTLAFIFFPIAVVLSIINI</sequence>
<dbReference type="AlphaFoldDB" id="A0A1F5YTI3"/>
<protein>
    <recommendedName>
        <fullName evidence="4">Polysaccharide biosynthesis protein C-terminal domain-containing protein</fullName>
    </recommendedName>
</protein>
<evidence type="ECO:0008006" key="4">
    <source>
        <dbReference type="Google" id="ProtNLM"/>
    </source>
</evidence>
<evidence type="ECO:0000313" key="2">
    <source>
        <dbReference type="EMBL" id="OGG03277.1"/>
    </source>
</evidence>
<name>A0A1F5YTI3_9BACT</name>
<gene>
    <name evidence="2" type="ORF">A2W14_00355</name>
</gene>
<dbReference type="Proteomes" id="UP000176665">
    <property type="component" value="Unassembled WGS sequence"/>
</dbReference>
<comment type="caution">
    <text evidence="2">The sequence shown here is derived from an EMBL/GenBank/DDBJ whole genome shotgun (WGS) entry which is preliminary data.</text>
</comment>
<reference evidence="2 3" key="1">
    <citation type="journal article" date="2016" name="Nat. Commun.">
        <title>Thousands of microbial genomes shed light on interconnected biogeochemical processes in an aquifer system.</title>
        <authorList>
            <person name="Anantharaman K."/>
            <person name="Brown C.T."/>
            <person name="Hug L.A."/>
            <person name="Sharon I."/>
            <person name="Castelle C.J."/>
            <person name="Probst A.J."/>
            <person name="Thomas B.C."/>
            <person name="Singh A."/>
            <person name="Wilkins M.J."/>
            <person name="Karaoz U."/>
            <person name="Brodie E.L."/>
            <person name="Williams K.H."/>
            <person name="Hubbard S.S."/>
            <person name="Banfield J.F."/>
        </authorList>
    </citation>
    <scope>NUCLEOTIDE SEQUENCE [LARGE SCALE GENOMIC DNA]</scope>
</reference>
<evidence type="ECO:0000313" key="3">
    <source>
        <dbReference type="Proteomes" id="UP000176665"/>
    </source>
</evidence>
<keyword evidence="1" id="KW-1133">Transmembrane helix</keyword>
<dbReference type="EMBL" id="MFJA01000034">
    <property type="protein sequence ID" value="OGG03277.1"/>
    <property type="molecule type" value="Genomic_DNA"/>
</dbReference>
<feature type="transmembrane region" description="Helical" evidence="1">
    <location>
        <begin position="14"/>
        <end position="38"/>
    </location>
</feature>
<proteinExistence type="predicted"/>
<feature type="transmembrane region" description="Helical" evidence="1">
    <location>
        <begin position="90"/>
        <end position="108"/>
    </location>
</feature>
<keyword evidence="1" id="KW-0812">Transmembrane</keyword>
<evidence type="ECO:0000256" key="1">
    <source>
        <dbReference type="SAM" id="Phobius"/>
    </source>
</evidence>
<keyword evidence="1" id="KW-0472">Membrane</keyword>
<feature type="transmembrane region" description="Helical" evidence="1">
    <location>
        <begin position="59"/>
        <end position="84"/>
    </location>
</feature>
<organism evidence="2 3">
    <name type="scientific">Candidatus Gottesmanbacteria bacterium RBG_16_37_8</name>
    <dbReference type="NCBI Taxonomy" id="1798371"/>
    <lineage>
        <taxon>Bacteria</taxon>
        <taxon>Candidatus Gottesmaniibacteriota</taxon>
    </lineage>
</organism>
<dbReference type="STRING" id="1798371.A2W14_00355"/>
<accession>A0A1F5YTI3</accession>